<evidence type="ECO:0000313" key="2">
    <source>
        <dbReference type="Proteomes" id="UP001603857"/>
    </source>
</evidence>
<comment type="caution">
    <text evidence="1">The sequence shown here is derived from an EMBL/GenBank/DDBJ whole genome shotgun (WGS) entry which is preliminary data.</text>
</comment>
<dbReference type="Proteomes" id="UP001603857">
    <property type="component" value="Unassembled WGS sequence"/>
</dbReference>
<keyword evidence="2" id="KW-1185">Reference proteome</keyword>
<dbReference type="AlphaFoldDB" id="A0ABD1L4G7"/>
<sequence length="147" mass="16432">MKNITIQASSFTNFKSSYGFNNCSYAFVVKNGNYTFSLDHLKGLSFKKALLVVDWTIGNDTCNNSKPTPDYACKNNSYCEDFNTGYGYRCRCKAGFHGNPYLLDGCRANKTVSTPMDPTTAFVQKGNPEMEKREKGAVIKMQLPKLS</sequence>
<name>A0ABD1L4G7_9FABA</name>
<proteinExistence type="predicted"/>
<gene>
    <name evidence="1" type="ORF">Fmac_032278</name>
</gene>
<dbReference type="EMBL" id="JBGMDY010000011">
    <property type="protein sequence ID" value="KAL2318402.1"/>
    <property type="molecule type" value="Genomic_DNA"/>
</dbReference>
<reference evidence="1 2" key="1">
    <citation type="submission" date="2024-08" db="EMBL/GenBank/DDBJ databases">
        <title>Insights into the chromosomal genome structure of Flemingia macrophylla.</title>
        <authorList>
            <person name="Ding Y."/>
            <person name="Zhao Y."/>
            <person name="Bi W."/>
            <person name="Wu M."/>
            <person name="Zhao G."/>
            <person name="Gong Y."/>
            <person name="Li W."/>
            <person name="Zhang P."/>
        </authorList>
    </citation>
    <scope>NUCLEOTIDE SEQUENCE [LARGE SCALE GENOMIC DNA]</scope>
    <source>
        <strain evidence="1">DYQJB</strain>
        <tissue evidence="1">Leaf</tissue>
    </source>
</reference>
<dbReference type="PANTHER" id="PTHR33491">
    <property type="entry name" value="OSJNBA0016N04.9 PROTEIN"/>
    <property type="match status" value="1"/>
</dbReference>
<accession>A0ABD1L4G7</accession>
<protein>
    <recommendedName>
        <fullName evidence="3">EGF-like domain-containing protein</fullName>
    </recommendedName>
</protein>
<evidence type="ECO:0000313" key="1">
    <source>
        <dbReference type="EMBL" id="KAL2318402.1"/>
    </source>
</evidence>
<organism evidence="1 2">
    <name type="scientific">Flemingia macrophylla</name>
    <dbReference type="NCBI Taxonomy" id="520843"/>
    <lineage>
        <taxon>Eukaryota</taxon>
        <taxon>Viridiplantae</taxon>
        <taxon>Streptophyta</taxon>
        <taxon>Embryophyta</taxon>
        <taxon>Tracheophyta</taxon>
        <taxon>Spermatophyta</taxon>
        <taxon>Magnoliopsida</taxon>
        <taxon>eudicotyledons</taxon>
        <taxon>Gunneridae</taxon>
        <taxon>Pentapetalae</taxon>
        <taxon>rosids</taxon>
        <taxon>fabids</taxon>
        <taxon>Fabales</taxon>
        <taxon>Fabaceae</taxon>
        <taxon>Papilionoideae</taxon>
        <taxon>50 kb inversion clade</taxon>
        <taxon>NPAAA clade</taxon>
        <taxon>indigoferoid/millettioid clade</taxon>
        <taxon>Phaseoleae</taxon>
        <taxon>Flemingia</taxon>
    </lineage>
</organism>
<evidence type="ECO:0008006" key="3">
    <source>
        <dbReference type="Google" id="ProtNLM"/>
    </source>
</evidence>